<name>A0A1D9MCQ5_9RHOB</name>
<keyword evidence="2" id="KW-1185">Reference proteome</keyword>
<dbReference type="STRING" id="1850250.LPB142_09835"/>
<dbReference type="KEGG" id="rhp:LPB142_09835"/>
<organism evidence="1 2">
    <name type="scientific">Rhodobacter xanthinilyticus</name>
    <dbReference type="NCBI Taxonomy" id="1850250"/>
    <lineage>
        <taxon>Bacteria</taxon>
        <taxon>Pseudomonadati</taxon>
        <taxon>Pseudomonadota</taxon>
        <taxon>Alphaproteobacteria</taxon>
        <taxon>Rhodobacterales</taxon>
        <taxon>Rhodobacter group</taxon>
        <taxon>Rhodobacter</taxon>
    </lineage>
</organism>
<protein>
    <submittedName>
        <fullName evidence="1">Uncharacterized protein</fullName>
    </submittedName>
</protein>
<dbReference type="Proteomes" id="UP000176562">
    <property type="component" value="Chromosome"/>
</dbReference>
<dbReference type="RefSeq" id="WP_068766963.1">
    <property type="nucleotide sequence ID" value="NZ_CP017781.1"/>
</dbReference>
<dbReference type="EMBL" id="CP017781">
    <property type="protein sequence ID" value="AOZ69578.1"/>
    <property type="molecule type" value="Genomic_DNA"/>
</dbReference>
<proteinExistence type="predicted"/>
<sequence length="196" mass="21099">MADHGRIRLSDFATFAGESVDVIKKRRGAGMLPFEADGTGQRTYGPADLLAWKLQDALTAQGMAIRTAALSVLASRAAHAFLGALALGHDVSDLHLVAWREGEDGCDGREVNHRAATMTGDELTELRLDRPVPDRTWRRLDKDGNETEVRHATPVGPISITSVQIARQWRAAVERARAAGLDLLPGSVAVLSEDAA</sequence>
<accession>A0A1D9MCQ5</accession>
<evidence type="ECO:0000313" key="1">
    <source>
        <dbReference type="EMBL" id="AOZ69578.1"/>
    </source>
</evidence>
<dbReference type="AlphaFoldDB" id="A0A1D9MCQ5"/>
<reference evidence="1 2" key="1">
    <citation type="submission" date="2016-10" db="EMBL/GenBank/DDBJ databases">
        <title>Rhodobacter sp. LPB0142, isolated from sea water.</title>
        <authorList>
            <person name="Kim E."/>
            <person name="Yi H."/>
        </authorList>
    </citation>
    <scope>NUCLEOTIDE SEQUENCE [LARGE SCALE GENOMIC DNA]</scope>
    <source>
        <strain evidence="1 2">LPB0142</strain>
    </source>
</reference>
<gene>
    <name evidence="1" type="ORF">LPB142_09835</name>
</gene>
<evidence type="ECO:0000313" key="2">
    <source>
        <dbReference type="Proteomes" id="UP000176562"/>
    </source>
</evidence>